<dbReference type="OrthoDB" id="1868456at2"/>
<name>A0A482IQ87_9BURK</name>
<sequence length="82" mass="9380">MTKDEKIKQARGKELATVSPLYHGIYLRAYAGQSRAAAVQAFCLRCTGDKRDEVRRCSSYACPLWPYRPYHVEKNDNPGNEE</sequence>
<proteinExistence type="predicted"/>
<organism evidence="1 2">
    <name type="scientific">Cupriavidus metallidurans</name>
    <dbReference type="NCBI Taxonomy" id="119219"/>
    <lineage>
        <taxon>Bacteria</taxon>
        <taxon>Pseudomonadati</taxon>
        <taxon>Pseudomonadota</taxon>
        <taxon>Betaproteobacteria</taxon>
        <taxon>Burkholderiales</taxon>
        <taxon>Burkholderiaceae</taxon>
        <taxon>Cupriavidus</taxon>
    </lineage>
</organism>
<gene>
    <name evidence="1" type="ORF">DDF84_005165</name>
</gene>
<protein>
    <submittedName>
        <fullName evidence="1">Uncharacterized protein</fullName>
    </submittedName>
</protein>
<dbReference type="EMBL" id="CP037900">
    <property type="protein sequence ID" value="QBP09194.1"/>
    <property type="molecule type" value="Genomic_DNA"/>
</dbReference>
<evidence type="ECO:0000313" key="2">
    <source>
        <dbReference type="Proteomes" id="UP000253772"/>
    </source>
</evidence>
<dbReference type="RefSeq" id="WP_017515959.1">
    <property type="nucleotide sequence ID" value="NZ_CP037900.1"/>
</dbReference>
<reference evidence="1 2" key="1">
    <citation type="submission" date="2019-03" db="EMBL/GenBank/DDBJ databases">
        <title>Comparative insights into the high quality Complete genome sequence of highly metal resistant Cupriavidus metallidurans strain BS1 isolated from a gold-copper mine.</title>
        <authorList>
            <person name="Mazhar H.S."/>
            <person name="Rensing C."/>
        </authorList>
    </citation>
    <scope>NUCLEOTIDE SEQUENCE [LARGE SCALE GENOMIC DNA]</scope>
    <source>
        <strain evidence="1 2">BS1</strain>
    </source>
</reference>
<dbReference type="AlphaFoldDB" id="A0A482IQ87"/>
<accession>A0A482IQ87</accession>
<dbReference type="Proteomes" id="UP000253772">
    <property type="component" value="Chromosome c1"/>
</dbReference>
<evidence type="ECO:0000313" key="1">
    <source>
        <dbReference type="EMBL" id="QBP09194.1"/>
    </source>
</evidence>